<protein>
    <submittedName>
        <fullName evidence="2">Uncharacterized protein</fullName>
    </submittedName>
</protein>
<sequence>MGPAASDSLHILGIRQRPSSNLKLLPAHLPQKRRKGMSRDPEPPRSYATNPVLASESDAVLPSVQHGTKELVSFLNFVEEGDSSFFELYQGTYALGGKSLHESRHLENLPGERNDRDGLFDIGTATIAQ</sequence>
<evidence type="ECO:0000313" key="2">
    <source>
        <dbReference type="EMBL" id="KAK0384137.1"/>
    </source>
</evidence>
<comment type="caution">
    <text evidence="2">The sequence shown here is derived from an EMBL/GenBank/DDBJ whole genome shotgun (WGS) entry which is preliminary data.</text>
</comment>
<name>A0AA39L4S5_SARSR</name>
<proteinExistence type="predicted"/>
<accession>A0AA39L4S5</accession>
<keyword evidence="3" id="KW-1185">Reference proteome</keyword>
<dbReference type="EMBL" id="JAPDFR010000008">
    <property type="protein sequence ID" value="KAK0384137.1"/>
    <property type="molecule type" value="Genomic_DNA"/>
</dbReference>
<evidence type="ECO:0000313" key="3">
    <source>
        <dbReference type="Proteomes" id="UP001175261"/>
    </source>
</evidence>
<gene>
    <name evidence="2" type="ORF">NLU13_8226</name>
</gene>
<feature type="region of interest" description="Disordered" evidence="1">
    <location>
        <begin position="22"/>
        <end position="54"/>
    </location>
</feature>
<organism evidence="2 3">
    <name type="scientific">Sarocladium strictum</name>
    <name type="common">Black bundle disease fungus</name>
    <name type="synonym">Acremonium strictum</name>
    <dbReference type="NCBI Taxonomy" id="5046"/>
    <lineage>
        <taxon>Eukaryota</taxon>
        <taxon>Fungi</taxon>
        <taxon>Dikarya</taxon>
        <taxon>Ascomycota</taxon>
        <taxon>Pezizomycotina</taxon>
        <taxon>Sordariomycetes</taxon>
        <taxon>Hypocreomycetidae</taxon>
        <taxon>Hypocreales</taxon>
        <taxon>Sarocladiaceae</taxon>
        <taxon>Sarocladium</taxon>
    </lineage>
</organism>
<reference evidence="2" key="1">
    <citation type="submission" date="2022-10" db="EMBL/GenBank/DDBJ databases">
        <title>Determination and structural analysis of whole genome sequence of Sarocladium strictum F4-1.</title>
        <authorList>
            <person name="Hu L."/>
            <person name="Jiang Y."/>
        </authorList>
    </citation>
    <scope>NUCLEOTIDE SEQUENCE</scope>
    <source>
        <strain evidence="2">F4-1</strain>
    </source>
</reference>
<evidence type="ECO:0000256" key="1">
    <source>
        <dbReference type="SAM" id="MobiDB-lite"/>
    </source>
</evidence>
<dbReference type="AlphaFoldDB" id="A0AA39L4S5"/>
<dbReference type="Proteomes" id="UP001175261">
    <property type="component" value="Unassembled WGS sequence"/>
</dbReference>